<protein>
    <submittedName>
        <fullName evidence="1">Uncharacterized protein</fullName>
    </submittedName>
</protein>
<accession>A0A0K2LA25</accession>
<dbReference type="AlphaFoldDB" id="A0A0K2LA25"/>
<dbReference type="Gene3D" id="2.160.20.120">
    <property type="match status" value="1"/>
</dbReference>
<evidence type="ECO:0000313" key="2">
    <source>
        <dbReference type="Proteomes" id="UP000061546"/>
    </source>
</evidence>
<keyword evidence="2" id="KW-1185">Reference proteome</keyword>
<dbReference type="EMBL" id="CP012559">
    <property type="protein sequence ID" value="ALB28149.1"/>
    <property type="molecule type" value="Genomic_DNA"/>
</dbReference>
<dbReference type="STRING" id="1074467.JP39_01435"/>
<gene>
    <name evidence="1" type="ORF">JP39_01435</name>
</gene>
<dbReference type="KEGG" id="lhi:JP39_01435"/>
<dbReference type="OrthoDB" id="2318810at2"/>
<dbReference type="Proteomes" id="UP000061546">
    <property type="component" value="Chromosome"/>
</dbReference>
<sequence length="310" mass="34464">MRKYFVTGFYLLIAGGLLLLGGILMGANRSVVWDHGFKVAQVKNETYPLSDFDNIYVEGRDTDINIKFGDRYKIHIDGDKSQAPTYSVKDGTLTVNGSDKKGRVGVDVLGREKVTITIPMNKTLDNVDLRTANSKIRISDVTINNLIKTAKDMDYDADMSLNDVTIHNAKKIDLYNADFELKNSNITNLSLTASAHSEIEAENATLKNPSINLDQSSLDVDESNIDSMKVFVNHGKVEIEKSVFMNNNQVRLLNTSRFEGEKLTVDGLKLNTDKGVVRYFDKSYGTSFENKTDATNLLDVKATKGTITVK</sequence>
<name>A0A0K2LA25_9LACO</name>
<organism evidence="1 2">
    <name type="scientific">Companilactobacillus heilongjiangensis</name>
    <dbReference type="NCBI Taxonomy" id="1074467"/>
    <lineage>
        <taxon>Bacteria</taxon>
        <taxon>Bacillati</taxon>
        <taxon>Bacillota</taxon>
        <taxon>Bacilli</taxon>
        <taxon>Lactobacillales</taxon>
        <taxon>Lactobacillaceae</taxon>
        <taxon>Companilactobacillus</taxon>
    </lineage>
</organism>
<evidence type="ECO:0000313" key="1">
    <source>
        <dbReference type="EMBL" id="ALB28149.1"/>
    </source>
</evidence>
<dbReference type="RefSeq" id="WP_041499818.1">
    <property type="nucleotide sequence ID" value="NZ_BJDV01000014.1"/>
</dbReference>
<proteinExistence type="predicted"/>
<reference evidence="1 2" key="1">
    <citation type="submission" date="2015-08" db="EMBL/GenBank/DDBJ databases">
        <title>Genomic sequence of Lactobacillus heilongjiangensis DSM 28069, isolated from Chinese traditional pickle.</title>
        <authorList>
            <person name="Jiang X."/>
            <person name="Zheng B."/>
            <person name="Cheng H."/>
        </authorList>
    </citation>
    <scope>NUCLEOTIDE SEQUENCE [LARGE SCALE GENOMIC DNA]</scope>
    <source>
        <strain evidence="1 2">DSM 28069</strain>
    </source>
</reference>